<dbReference type="GO" id="GO:0007165">
    <property type="term" value="P:signal transduction"/>
    <property type="evidence" value="ECO:0007669"/>
    <property type="project" value="UniProtKB-KW"/>
</dbReference>
<name>A0A5B0VRM8_9GAMM</name>
<sequence>MLLAFLLYYRDWLPIVFAAGIIAVHHLAFNYLQVSTDIPVYVFTANTGLEIVLLHAAYVVFESAILVVMSIKLRREARETEDVYAVVGSLLEGGDQIDLRGSGHMPGSLIGRALHNVMTQTRKVMQDTGNVTRELDETSTQMSTLAENLAKNFRAEEANTEQATSAVSEATTAVQQVATCAREAAEAAANVDTASRECSREINNSRQVVEHLSRSVHQAGERVSLLNEDSQRIGSVLDVISSVAEQTNLLALNAAIEAARAGEHGRGFAVVADEVRELAGKTQQSAQEIQNVIDNVRREAMEANDAMAESRKASEDTVTVFDALTERLHTIASGIERINVANTQTAEAAVHQQQLMENGNNGMLAIRDDILASSDEVSHLARVSGNLRGLAEQLMHHSARFSV</sequence>
<dbReference type="Pfam" id="PF00015">
    <property type="entry name" value="MCPsignal"/>
    <property type="match status" value="1"/>
</dbReference>
<dbReference type="Gene3D" id="1.10.287.950">
    <property type="entry name" value="Methyl-accepting chemotaxis protein"/>
    <property type="match status" value="1"/>
</dbReference>
<feature type="domain" description="Methyl-accepting transducer" evidence="10">
    <location>
        <begin position="131"/>
        <end position="367"/>
    </location>
</feature>
<keyword evidence="4 9" id="KW-0472">Membrane</keyword>
<comment type="caution">
    <text evidence="11">The sequence shown here is derived from an EMBL/GenBank/DDBJ whole genome shotgun (WGS) entry which is preliminary data.</text>
</comment>
<evidence type="ECO:0000256" key="9">
    <source>
        <dbReference type="SAM" id="Phobius"/>
    </source>
</evidence>
<gene>
    <name evidence="11" type="ORF">FWJ25_02990</name>
</gene>
<proteinExistence type="inferred from homology"/>
<accession>A0A5B0VRM8</accession>
<evidence type="ECO:0000256" key="6">
    <source>
        <dbReference type="ARBA" id="ARBA00029447"/>
    </source>
</evidence>
<dbReference type="AlphaFoldDB" id="A0A5B0VRM8"/>
<keyword evidence="2 9" id="KW-0812">Transmembrane</keyword>
<evidence type="ECO:0000259" key="10">
    <source>
        <dbReference type="PROSITE" id="PS50111"/>
    </source>
</evidence>
<dbReference type="SMART" id="SM00283">
    <property type="entry name" value="MA"/>
    <property type="match status" value="1"/>
</dbReference>
<dbReference type="PANTHER" id="PTHR32089:SF112">
    <property type="entry name" value="LYSOZYME-LIKE PROTEIN-RELATED"/>
    <property type="match status" value="1"/>
</dbReference>
<evidence type="ECO:0000256" key="3">
    <source>
        <dbReference type="ARBA" id="ARBA00022989"/>
    </source>
</evidence>
<comment type="subcellular location">
    <subcellularLocation>
        <location evidence="1">Membrane</location>
        <topology evidence="1">Multi-pass membrane protein</topology>
    </subcellularLocation>
</comment>
<evidence type="ECO:0000256" key="2">
    <source>
        <dbReference type="ARBA" id="ARBA00022692"/>
    </source>
</evidence>
<reference evidence="11 12" key="1">
    <citation type="submission" date="2019-08" db="EMBL/GenBank/DDBJ databases">
        <title>Marinobacter ZYF650 sp. nov., a marine bacterium isolated from seawater of the Mariana trench.</title>
        <authorList>
            <person name="Ahmad W."/>
        </authorList>
    </citation>
    <scope>NUCLEOTIDE SEQUENCE [LARGE SCALE GENOMIC DNA]</scope>
    <source>
        <strain evidence="11 12">ZYF650</strain>
    </source>
</reference>
<dbReference type="InterPro" id="IPR004090">
    <property type="entry name" value="Chemotax_Me-accpt_rcpt"/>
</dbReference>
<dbReference type="GO" id="GO:0016020">
    <property type="term" value="C:membrane"/>
    <property type="evidence" value="ECO:0007669"/>
    <property type="project" value="UniProtKB-SubCell"/>
</dbReference>
<evidence type="ECO:0000256" key="1">
    <source>
        <dbReference type="ARBA" id="ARBA00004141"/>
    </source>
</evidence>
<feature type="coiled-coil region" evidence="8">
    <location>
        <begin position="286"/>
        <end position="313"/>
    </location>
</feature>
<evidence type="ECO:0000256" key="7">
    <source>
        <dbReference type="PROSITE-ProRule" id="PRU00284"/>
    </source>
</evidence>
<evidence type="ECO:0000313" key="11">
    <source>
        <dbReference type="EMBL" id="KAA1176429.1"/>
    </source>
</evidence>
<dbReference type="FunFam" id="1.10.287.950:FF:000001">
    <property type="entry name" value="Methyl-accepting chemotaxis sensory transducer"/>
    <property type="match status" value="1"/>
</dbReference>
<evidence type="ECO:0000256" key="5">
    <source>
        <dbReference type="ARBA" id="ARBA00023224"/>
    </source>
</evidence>
<dbReference type="Proteomes" id="UP000323161">
    <property type="component" value="Unassembled WGS sequence"/>
</dbReference>
<keyword evidence="3 9" id="KW-1133">Transmembrane helix</keyword>
<dbReference type="PANTHER" id="PTHR32089">
    <property type="entry name" value="METHYL-ACCEPTING CHEMOTAXIS PROTEIN MCPB"/>
    <property type="match status" value="1"/>
</dbReference>
<dbReference type="PROSITE" id="PS50111">
    <property type="entry name" value="CHEMOTAXIS_TRANSDUC_2"/>
    <property type="match status" value="1"/>
</dbReference>
<dbReference type="GO" id="GO:0004888">
    <property type="term" value="F:transmembrane signaling receptor activity"/>
    <property type="evidence" value="ECO:0007669"/>
    <property type="project" value="InterPro"/>
</dbReference>
<evidence type="ECO:0000256" key="8">
    <source>
        <dbReference type="SAM" id="Coils"/>
    </source>
</evidence>
<keyword evidence="5 7" id="KW-0807">Transducer</keyword>
<keyword evidence="8" id="KW-0175">Coiled coil</keyword>
<dbReference type="InterPro" id="IPR004089">
    <property type="entry name" value="MCPsignal_dom"/>
</dbReference>
<dbReference type="EMBL" id="VTUU01000001">
    <property type="protein sequence ID" value="KAA1176429.1"/>
    <property type="molecule type" value="Genomic_DNA"/>
</dbReference>
<comment type="similarity">
    <text evidence="6">Belongs to the methyl-accepting chemotaxis (MCP) protein family.</text>
</comment>
<dbReference type="PRINTS" id="PR00260">
    <property type="entry name" value="CHEMTRNSDUCR"/>
</dbReference>
<feature type="transmembrane region" description="Helical" evidence="9">
    <location>
        <begin position="12"/>
        <end position="32"/>
    </location>
</feature>
<evidence type="ECO:0000256" key="4">
    <source>
        <dbReference type="ARBA" id="ARBA00023136"/>
    </source>
</evidence>
<dbReference type="GO" id="GO:0006935">
    <property type="term" value="P:chemotaxis"/>
    <property type="evidence" value="ECO:0007669"/>
    <property type="project" value="InterPro"/>
</dbReference>
<evidence type="ECO:0000313" key="12">
    <source>
        <dbReference type="Proteomes" id="UP000323161"/>
    </source>
</evidence>
<organism evidence="11 12">
    <name type="scientific">Marinobacter salinexigens</name>
    <dbReference type="NCBI Taxonomy" id="2919747"/>
    <lineage>
        <taxon>Bacteria</taxon>
        <taxon>Pseudomonadati</taxon>
        <taxon>Pseudomonadota</taxon>
        <taxon>Gammaproteobacteria</taxon>
        <taxon>Pseudomonadales</taxon>
        <taxon>Marinobacteraceae</taxon>
        <taxon>Marinobacter</taxon>
    </lineage>
</organism>
<keyword evidence="12" id="KW-1185">Reference proteome</keyword>
<dbReference type="SUPFAM" id="SSF58104">
    <property type="entry name" value="Methyl-accepting chemotaxis protein (MCP) signaling domain"/>
    <property type="match status" value="1"/>
</dbReference>
<protein>
    <submittedName>
        <fullName evidence="11">Methyl-accepting chemotaxis protein</fullName>
    </submittedName>
</protein>
<feature type="transmembrane region" description="Helical" evidence="9">
    <location>
        <begin position="52"/>
        <end position="71"/>
    </location>
</feature>